<organism evidence="1 2">
    <name type="scientific">Methanobrevibacter thaueri</name>
    <dbReference type="NCBI Taxonomy" id="190975"/>
    <lineage>
        <taxon>Archaea</taxon>
        <taxon>Methanobacteriati</taxon>
        <taxon>Methanobacteriota</taxon>
        <taxon>Methanomada group</taxon>
        <taxon>Methanobacteria</taxon>
        <taxon>Methanobacteriales</taxon>
        <taxon>Methanobacteriaceae</taxon>
        <taxon>Methanobrevibacter</taxon>
    </lineage>
</organism>
<reference evidence="1" key="1">
    <citation type="submission" date="2019-04" db="EMBL/GenBank/DDBJ databases">
        <title>Evolution of Biomass-Degrading Anaerobic Consortia Revealed by Metagenomics.</title>
        <authorList>
            <person name="Peng X."/>
        </authorList>
    </citation>
    <scope>NUCLEOTIDE SEQUENCE</scope>
    <source>
        <strain evidence="1">SIG18</strain>
    </source>
</reference>
<sequence>MKLKLMFVSLIFLIFFVGAVSAVGITDYNAPIGFERDPVTFTKGDFEMEMNTYSSFVDHDDYFNTTDDRQVKIINDTYAEYFDSVKERSGALEIVKIDDDQYVVDSFFDGDDKGKTNECLKYLQEFNDLNKFKPIKIDKAS</sequence>
<evidence type="ECO:0000313" key="2">
    <source>
        <dbReference type="Proteomes" id="UP000783037"/>
    </source>
</evidence>
<name>A0A8T3V900_9EURY</name>
<comment type="caution">
    <text evidence="1">The sequence shown here is derived from an EMBL/GenBank/DDBJ whole genome shotgun (WGS) entry which is preliminary data.</text>
</comment>
<proteinExistence type="predicted"/>
<dbReference type="EMBL" id="SUTK01000032">
    <property type="protein sequence ID" value="MBE6502146.1"/>
    <property type="molecule type" value="Genomic_DNA"/>
</dbReference>
<gene>
    <name evidence="1" type="ORF">E7Z79_06850</name>
</gene>
<dbReference type="RefSeq" id="WP_303739234.1">
    <property type="nucleotide sequence ID" value="NZ_SUTK01000032.1"/>
</dbReference>
<protein>
    <submittedName>
        <fullName evidence="1">Uncharacterized protein</fullName>
    </submittedName>
</protein>
<dbReference type="Proteomes" id="UP000783037">
    <property type="component" value="Unassembled WGS sequence"/>
</dbReference>
<dbReference type="AlphaFoldDB" id="A0A8T3V900"/>
<accession>A0A8T3V900</accession>
<evidence type="ECO:0000313" key="1">
    <source>
        <dbReference type="EMBL" id="MBE6502146.1"/>
    </source>
</evidence>